<dbReference type="Gene3D" id="1.10.20.60">
    <property type="entry name" value="Glu-tRNAGln amidotransferase C subunit, N-terminal domain"/>
    <property type="match status" value="1"/>
</dbReference>
<organism evidence="8 9">
    <name type="scientific">Heyndrickxia shackletonii</name>
    <dbReference type="NCBI Taxonomy" id="157838"/>
    <lineage>
        <taxon>Bacteria</taxon>
        <taxon>Bacillati</taxon>
        <taxon>Bacillota</taxon>
        <taxon>Bacilli</taxon>
        <taxon>Bacillales</taxon>
        <taxon>Bacillaceae</taxon>
        <taxon>Heyndrickxia</taxon>
    </lineage>
</organism>
<evidence type="ECO:0000256" key="3">
    <source>
        <dbReference type="ARBA" id="ARBA00024799"/>
    </source>
</evidence>
<sequence>MSRISKEQVYHVANLARLEINDQEAEKFTKQLDDIINLAELLNEVDTSNIKPTSHVLNIQNVMREDVAEEGLPREEVLKNAPDHKDGQIRVPSIIE</sequence>
<comment type="function">
    <text evidence="3 6">Allows the formation of correctly charged Asn-tRNA(Asn) or Gln-tRNA(Gln) through the transamidation of misacylated Asp-tRNA(Asn) or Glu-tRNA(Gln) in organisms which lack either or both of asparaginyl-tRNA or glutaminyl-tRNA synthetases. The reaction takes place in the presence of glutamine and ATP through an activated phospho-Asp-tRNA(Asn) or phospho-Glu-tRNA(Gln).</text>
</comment>
<dbReference type="GO" id="GO:0070681">
    <property type="term" value="P:glutaminyl-tRNAGln biosynthesis via transamidation"/>
    <property type="evidence" value="ECO:0007669"/>
    <property type="project" value="TreeGrafter"/>
</dbReference>
<accession>A0A0Q3TB99</accession>
<comment type="subunit">
    <text evidence="2 6">Heterotrimer of A, B and C subunits.</text>
</comment>
<dbReference type="OrthoDB" id="9813938at2"/>
<evidence type="ECO:0000256" key="6">
    <source>
        <dbReference type="HAMAP-Rule" id="MF_00122"/>
    </source>
</evidence>
<evidence type="ECO:0000256" key="7">
    <source>
        <dbReference type="SAM" id="MobiDB-lite"/>
    </source>
</evidence>
<dbReference type="PANTHER" id="PTHR15004">
    <property type="entry name" value="GLUTAMYL-TRNA(GLN) AMIDOTRANSFERASE SUBUNIT C, MITOCHONDRIAL"/>
    <property type="match status" value="1"/>
</dbReference>
<keyword evidence="9" id="KW-1185">Reference proteome</keyword>
<comment type="catalytic activity">
    <reaction evidence="4 6">
        <text>L-aspartyl-tRNA(Asn) + L-glutamine + ATP + H2O = L-asparaginyl-tRNA(Asn) + L-glutamate + ADP + phosphate + 2 H(+)</text>
        <dbReference type="Rhea" id="RHEA:14513"/>
        <dbReference type="Rhea" id="RHEA-COMP:9674"/>
        <dbReference type="Rhea" id="RHEA-COMP:9677"/>
        <dbReference type="ChEBI" id="CHEBI:15377"/>
        <dbReference type="ChEBI" id="CHEBI:15378"/>
        <dbReference type="ChEBI" id="CHEBI:29985"/>
        <dbReference type="ChEBI" id="CHEBI:30616"/>
        <dbReference type="ChEBI" id="CHEBI:43474"/>
        <dbReference type="ChEBI" id="CHEBI:58359"/>
        <dbReference type="ChEBI" id="CHEBI:78515"/>
        <dbReference type="ChEBI" id="CHEBI:78516"/>
        <dbReference type="ChEBI" id="CHEBI:456216"/>
    </reaction>
</comment>
<comment type="similarity">
    <text evidence="1 6">Belongs to the GatC family.</text>
</comment>
<keyword evidence="6" id="KW-0436">Ligase</keyword>
<evidence type="ECO:0000313" key="8">
    <source>
        <dbReference type="EMBL" id="KQL51440.1"/>
    </source>
</evidence>
<keyword evidence="6" id="KW-0648">Protein biosynthesis</keyword>
<dbReference type="EC" id="6.3.5.-" evidence="6"/>
<keyword evidence="6" id="KW-0547">Nucleotide-binding</keyword>
<dbReference type="GO" id="GO:0050566">
    <property type="term" value="F:asparaginyl-tRNA synthase (glutamine-hydrolyzing) activity"/>
    <property type="evidence" value="ECO:0007669"/>
    <property type="project" value="RHEA"/>
</dbReference>
<dbReference type="NCBIfam" id="TIGR00135">
    <property type="entry name" value="gatC"/>
    <property type="match status" value="1"/>
</dbReference>
<feature type="compositionally biased region" description="Basic and acidic residues" evidence="7">
    <location>
        <begin position="77"/>
        <end position="88"/>
    </location>
</feature>
<dbReference type="SUPFAM" id="SSF141000">
    <property type="entry name" value="Glu-tRNAGln amidotransferase C subunit"/>
    <property type="match status" value="1"/>
</dbReference>
<evidence type="ECO:0000256" key="4">
    <source>
        <dbReference type="ARBA" id="ARBA00047380"/>
    </source>
</evidence>
<dbReference type="GO" id="GO:0050567">
    <property type="term" value="F:glutaminyl-tRNA synthase (glutamine-hydrolyzing) activity"/>
    <property type="evidence" value="ECO:0007669"/>
    <property type="project" value="UniProtKB-UniRule"/>
</dbReference>
<dbReference type="AlphaFoldDB" id="A0A0Q3TB99"/>
<dbReference type="EMBL" id="LJJC01000006">
    <property type="protein sequence ID" value="KQL51440.1"/>
    <property type="molecule type" value="Genomic_DNA"/>
</dbReference>
<comment type="caution">
    <text evidence="8">The sequence shown here is derived from an EMBL/GenBank/DDBJ whole genome shotgun (WGS) entry which is preliminary data.</text>
</comment>
<evidence type="ECO:0000256" key="5">
    <source>
        <dbReference type="ARBA" id="ARBA00047913"/>
    </source>
</evidence>
<dbReference type="GO" id="GO:0006412">
    <property type="term" value="P:translation"/>
    <property type="evidence" value="ECO:0007669"/>
    <property type="project" value="UniProtKB-UniRule"/>
</dbReference>
<dbReference type="RefSeq" id="WP_055741746.1">
    <property type="nucleotide sequence ID" value="NZ_JAAIWL010000023.1"/>
</dbReference>
<protein>
    <recommendedName>
        <fullName evidence="6">Aspartyl/glutamyl-tRNA(Asn/Gln) amidotransferase subunit C</fullName>
        <shortName evidence="6">Asp/Glu-ADT subunit C</shortName>
        <ecNumber evidence="6">6.3.5.-</ecNumber>
    </recommendedName>
</protein>
<dbReference type="GO" id="GO:0005524">
    <property type="term" value="F:ATP binding"/>
    <property type="evidence" value="ECO:0007669"/>
    <property type="project" value="UniProtKB-KW"/>
</dbReference>
<dbReference type="PATRIC" id="fig|157838.3.peg.4600"/>
<dbReference type="Pfam" id="PF02686">
    <property type="entry name" value="GatC"/>
    <property type="match status" value="1"/>
</dbReference>
<dbReference type="InterPro" id="IPR036113">
    <property type="entry name" value="Asp/Glu-ADT_sf_sub_c"/>
</dbReference>
<dbReference type="STRING" id="157838.AN964_20965"/>
<name>A0A0Q3TB99_9BACI</name>
<dbReference type="GO" id="GO:0016740">
    <property type="term" value="F:transferase activity"/>
    <property type="evidence" value="ECO:0007669"/>
    <property type="project" value="UniProtKB-KW"/>
</dbReference>
<dbReference type="Proteomes" id="UP000051888">
    <property type="component" value="Unassembled WGS sequence"/>
</dbReference>
<feature type="region of interest" description="Disordered" evidence="7">
    <location>
        <begin position="77"/>
        <end position="96"/>
    </location>
</feature>
<gene>
    <name evidence="6" type="primary">gatC</name>
    <name evidence="8" type="ORF">AN964_20965</name>
</gene>
<evidence type="ECO:0000256" key="2">
    <source>
        <dbReference type="ARBA" id="ARBA00011123"/>
    </source>
</evidence>
<keyword evidence="8" id="KW-0808">Transferase</keyword>
<comment type="catalytic activity">
    <reaction evidence="5 6">
        <text>L-glutamyl-tRNA(Gln) + L-glutamine + ATP + H2O = L-glutaminyl-tRNA(Gln) + L-glutamate + ADP + phosphate + H(+)</text>
        <dbReference type="Rhea" id="RHEA:17521"/>
        <dbReference type="Rhea" id="RHEA-COMP:9681"/>
        <dbReference type="Rhea" id="RHEA-COMP:9684"/>
        <dbReference type="ChEBI" id="CHEBI:15377"/>
        <dbReference type="ChEBI" id="CHEBI:15378"/>
        <dbReference type="ChEBI" id="CHEBI:29985"/>
        <dbReference type="ChEBI" id="CHEBI:30616"/>
        <dbReference type="ChEBI" id="CHEBI:43474"/>
        <dbReference type="ChEBI" id="CHEBI:58359"/>
        <dbReference type="ChEBI" id="CHEBI:78520"/>
        <dbReference type="ChEBI" id="CHEBI:78521"/>
        <dbReference type="ChEBI" id="CHEBI:456216"/>
    </reaction>
</comment>
<keyword evidence="6" id="KW-0067">ATP-binding</keyword>
<proteinExistence type="inferred from homology"/>
<evidence type="ECO:0000313" key="9">
    <source>
        <dbReference type="Proteomes" id="UP000051888"/>
    </source>
</evidence>
<evidence type="ECO:0000256" key="1">
    <source>
        <dbReference type="ARBA" id="ARBA00010757"/>
    </source>
</evidence>
<dbReference type="HAMAP" id="MF_00122">
    <property type="entry name" value="GatC"/>
    <property type="match status" value="1"/>
</dbReference>
<dbReference type="InterPro" id="IPR003837">
    <property type="entry name" value="GatC"/>
</dbReference>
<dbReference type="GO" id="GO:0006450">
    <property type="term" value="P:regulation of translational fidelity"/>
    <property type="evidence" value="ECO:0007669"/>
    <property type="project" value="InterPro"/>
</dbReference>
<dbReference type="PANTHER" id="PTHR15004:SF0">
    <property type="entry name" value="GLUTAMYL-TRNA(GLN) AMIDOTRANSFERASE SUBUNIT C, MITOCHONDRIAL"/>
    <property type="match status" value="1"/>
</dbReference>
<reference evidence="8 9" key="1">
    <citation type="submission" date="2015-09" db="EMBL/GenBank/DDBJ databases">
        <title>Genome sequencing project for genomic taxonomy and phylogenomics of Bacillus-like bacteria.</title>
        <authorList>
            <person name="Liu B."/>
            <person name="Wang J."/>
            <person name="Zhu Y."/>
            <person name="Liu G."/>
            <person name="Chen Q."/>
            <person name="Chen Z."/>
            <person name="Lan J."/>
            <person name="Che J."/>
            <person name="Ge C."/>
            <person name="Shi H."/>
            <person name="Pan Z."/>
            <person name="Liu X."/>
        </authorList>
    </citation>
    <scope>NUCLEOTIDE SEQUENCE [LARGE SCALE GENOMIC DNA]</scope>
    <source>
        <strain evidence="8 9">LMG 18435</strain>
    </source>
</reference>